<protein>
    <submittedName>
        <fullName evidence="1">Uncharacterized protein</fullName>
    </submittedName>
</protein>
<evidence type="ECO:0000313" key="1">
    <source>
        <dbReference type="EMBL" id="GMI32813.1"/>
    </source>
</evidence>
<keyword evidence="2" id="KW-1185">Reference proteome</keyword>
<proteinExistence type="predicted"/>
<accession>A0ABQ6MT94</accession>
<sequence>SGINKAYQDDQKHRSVPVDPDFYDMVDDNIIAILMDTCKPLFDLVSGAHEDEDPEAKKAIKPADLMMSVAKLIVAAGFKMTEQARQEMAEEDLGGGMFDEDVTNMREGAARCSLPQQYTAEERETLDKQLAEFNAPAKALKKYKTGTKLYFCAVRPSDSFDDGDATTLGRILFLNAFPHREHEDVMREKIDAHIRMINVLRSAQAKYRFLDEFLFNVIRNKMKVGANQTSFSVDTPLVALTANEAGRIGRSLVNILMANATGEAAVDELIGNYKALGELELEFLWFRPMMEAIAVELMREVAYSVKVRAVTGGRRG</sequence>
<gene>
    <name evidence="1" type="ORF">TeGR_g776</name>
</gene>
<reference evidence="1 2" key="1">
    <citation type="journal article" date="2023" name="Commun. Biol.">
        <title>Genome analysis of Parmales, the sister group of diatoms, reveals the evolutionary specialization of diatoms from phago-mixotrophs to photoautotrophs.</title>
        <authorList>
            <person name="Ban H."/>
            <person name="Sato S."/>
            <person name="Yoshikawa S."/>
            <person name="Yamada K."/>
            <person name="Nakamura Y."/>
            <person name="Ichinomiya M."/>
            <person name="Sato N."/>
            <person name="Blanc-Mathieu R."/>
            <person name="Endo H."/>
            <person name="Kuwata A."/>
            <person name="Ogata H."/>
        </authorList>
    </citation>
    <scope>NUCLEOTIDE SEQUENCE [LARGE SCALE GENOMIC DNA]</scope>
</reference>
<feature type="non-terminal residue" evidence="1">
    <location>
        <position position="1"/>
    </location>
</feature>
<name>A0ABQ6MT94_9STRA</name>
<dbReference type="EMBL" id="BRYB01004533">
    <property type="protein sequence ID" value="GMI32813.1"/>
    <property type="molecule type" value="Genomic_DNA"/>
</dbReference>
<comment type="caution">
    <text evidence="1">The sequence shown here is derived from an EMBL/GenBank/DDBJ whole genome shotgun (WGS) entry which is preliminary data.</text>
</comment>
<evidence type="ECO:0000313" key="2">
    <source>
        <dbReference type="Proteomes" id="UP001165060"/>
    </source>
</evidence>
<organism evidence="1 2">
    <name type="scientific">Tetraparma gracilis</name>
    <dbReference type="NCBI Taxonomy" id="2962635"/>
    <lineage>
        <taxon>Eukaryota</taxon>
        <taxon>Sar</taxon>
        <taxon>Stramenopiles</taxon>
        <taxon>Ochrophyta</taxon>
        <taxon>Bolidophyceae</taxon>
        <taxon>Parmales</taxon>
        <taxon>Triparmaceae</taxon>
        <taxon>Tetraparma</taxon>
    </lineage>
</organism>
<dbReference type="Proteomes" id="UP001165060">
    <property type="component" value="Unassembled WGS sequence"/>
</dbReference>